<organism evidence="1 2">
    <name type="scientific">Xanthomonas euvesicatoria</name>
    <dbReference type="NCBI Taxonomy" id="456327"/>
    <lineage>
        <taxon>Bacteria</taxon>
        <taxon>Pseudomonadati</taxon>
        <taxon>Pseudomonadota</taxon>
        <taxon>Gammaproteobacteria</taxon>
        <taxon>Lysobacterales</taxon>
        <taxon>Lysobacteraceae</taxon>
        <taxon>Xanthomonas</taxon>
    </lineage>
</organism>
<dbReference type="AlphaFoldDB" id="A0AAX4FP42"/>
<dbReference type="Proteomes" id="UP001304429">
    <property type="component" value="Chromosome"/>
</dbReference>
<proteinExistence type="predicted"/>
<reference evidence="1" key="1">
    <citation type="submission" date="2023-10" db="EMBL/GenBank/DDBJ databases">
        <title>Comparative Genomic Analysis of Tomato Bacterial Spot Xanthomonads Reveals A New Lineage of Xanthomonas euvesicatoria.</title>
        <authorList>
            <person name="Huang C.-J."/>
            <person name="Wu T.-L."/>
            <person name="Wu Y.-L."/>
            <person name="Wang R.-S."/>
            <person name="Lin Y.-C."/>
        </authorList>
    </citation>
    <scope>NUCLEOTIDE SEQUENCE</scope>
    <source>
        <strain evidence="1">T0319-01</strain>
    </source>
</reference>
<evidence type="ECO:0000313" key="1">
    <source>
        <dbReference type="EMBL" id="WOP57956.1"/>
    </source>
</evidence>
<gene>
    <name evidence="1" type="ORF">R5577_07500</name>
</gene>
<sequence>MSNKILRCGDDIDKSCHDIWLAVYTKEVTSQDQQRAEELAQIAVEK</sequence>
<dbReference type="RefSeq" id="WP_168990343.1">
    <property type="nucleotide sequence ID" value="NZ_CP137532.1"/>
</dbReference>
<protein>
    <submittedName>
        <fullName evidence="1">Uncharacterized protein</fullName>
    </submittedName>
</protein>
<evidence type="ECO:0000313" key="2">
    <source>
        <dbReference type="Proteomes" id="UP001304429"/>
    </source>
</evidence>
<dbReference type="EMBL" id="CP137539">
    <property type="protein sequence ID" value="WOP57956.1"/>
    <property type="molecule type" value="Genomic_DNA"/>
</dbReference>
<name>A0AAX4FP42_XANEU</name>
<accession>A0AAX4FP42</accession>